<organism evidence="4 5">
    <name type="scientific">Seminavis robusta</name>
    <dbReference type="NCBI Taxonomy" id="568900"/>
    <lineage>
        <taxon>Eukaryota</taxon>
        <taxon>Sar</taxon>
        <taxon>Stramenopiles</taxon>
        <taxon>Ochrophyta</taxon>
        <taxon>Bacillariophyta</taxon>
        <taxon>Bacillariophyceae</taxon>
        <taxon>Bacillariophycidae</taxon>
        <taxon>Naviculales</taxon>
        <taxon>Naviculaceae</taxon>
        <taxon>Seminavis</taxon>
    </lineage>
</organism>
<dbReference type="CDD" id="cd20537">
    <property type="entry name" value="CYCLIN_CCNO-like_rpt2"/>
    <property type="match status" value="1"/>
</dbReference>
<dbReference type="SUPFAM" id="SSF47954">
    <property type="entry name" value="Cyclin-like"/>
    <property type="match status" value="2"/>
</dbReference>
<accession>A0A9N8EBF8</accession>
<dbReference type="InterPro" id="IPR006671">
    <property type="entry name" value="Cyclin_N"/>
</dbReference>
<evidence type="ECO:0000259" key="3">
    <source>
        <dbReference type="Pfam" id="PF02984"/>
    </source>
</evidence>
<keyword evidence="5" id="KW-1185">Reference proteome</keyword>
<dbReference type="InterPro" id="IPR039361">
    <property type="entry name" value="Cyclin"/>
</dbReference>
<keyword evidence="1" id="KW-0195">Cyclin</keyword>
<dbReference type="PANTHER" id="PTHR10177">
    <property type="entry name" value="CYCLINS"/>
    <property type="match status" value="1"/>
</dbReference>
<dbReference type="Pfam" id="PF02984">
    <property type="entry name" value="Cyclin_C"/>
    <property type="match status" value="1"/>
</dbReference>
<comment type="caution">
    <text evidence="4">The sequence shown here is derived from an EMBL/GenBank/DDBJ whole genome shotgun (WGS) entry which is preliminary data.</text>
</comment>
<protein>
    <submittedName>
        <fullName evidence="4">Diatom-specific cyclin</fullName>
    </submittedName>
</protein>
<dbReference type="FunFam" id="1.10.472.10:FF:000093">
    <property type="entry name" value="Predicted protein"/>
    <property type="match status" value="1"/>
</dbReference>
<dbReference type="InterPro" id="IPR036915">
    <property type="entry name" value="Cyclin-like_sf"/>
</dbReference>
<name>A0A9N8EBF8_9STRA</name>
<dbReference type="Pfam" id="PF00134">
    <property type="entry name" value="Cyclin_N"/>
    <property type="match status" value="1"/>
</dbReference>
<feature type="domain" description="Cyclin N-terminal" evidence="2">
    <location>
        <begin position="81"/>
        <end position="191"/>
    </location>
</feature>
<dbReference type="AlphaFoldDB" id="A0A9N8EBF8"/>
<feature type="domain" description="Cyclin C-terminal" evidence="3">
    <location>
        <begin position="194"/>
        <end position="252"/>
    </location>
</feature>
<proteinExistence type="predicted"/>
<reference evidence="4" key="1">
    <citation type="submission" date="2020-06" db="EMBL/GenBank/DDBJ databases">
        <authorList>
            <consortium name="Plant Systems Biology data submission"/>
        </authorList>
    </citation>
    <scope>NUCLEOTIDE SEQUENCE</scope>
    <source>
        <strain evidence="4">D6</strain>
    </source>
</reference>
<dbReference type="Gene3D" id="1.10.472.10">
    <property type="entry name" value="Cyclin-like"/>
    <property type="match status" value="2"/>
</dbReference>
<dbReference type="OrthoDB" id="41162at2759"/>
<dbReference type="InterPro" id="IPR004367">
    <property type="entry name" value="Cyclin_C-dom"/>
</dbReference>
<evidence type="ECO:0000313" key="4">
    <source>
        <dbReference type="EMBL" id="CAB9515480.1"/>
    </source>
</evidence>
<sequence length="333" mass="38124">MSTTVPVDLRERMEVLFWQETTSYKVDDYLSAFRNTRQGEANVVGATTNGQNESSSTTTTTNMTSPPSFFGIGDEVTSPGDQQIKEHWREIICEWAYNLVDHFDLPRERVSVFTNILDRYLQKYLVEHPEGITKKHFQLLSLTCLYLTIKLDCHQGFLSMEMMIHLSREKFSKYQMSAMEKEILRCLEWKLHPPTPSIFLRHFLLLLQPQHRVHRDVIESARFYMELAALDYQSVTQRPSRIALAALLNAMEQDRAVSTLSGCAAEIRDGHFHFLFSLIDPTERETVNQCRCRLMELFHGLAADDDDMDVLDGAHGAGRMASPVSVAHGHPLA</sequence>
<gene>
    <name evidence="4" type="ORF">SEMRO_718_G192230.1</name>
</gene>
<evidence type="ECO:0000256" key="1">
    <source>
        <dbReference type="ARBA" id="ARBA00023127"/>
    </source>
</evidence>
<evidence type="ECO:0000313" key="5">
    <source>
        <dbReference type="Proteomes" id="UP001153069"/>
    </source>
</evidence>
<dbReference type="EMBL" id="CAICTM010000717">
    <property type="protein sequence ID" value="CAB9515480.1"/>
    <property type="molecule type" value="Genomic_DNA"/>
</dbReference>
<evidence type="ECO:0000259" key="2">
    <source>
        <dbReference type="Pfam" id="PF00134"/>
    </source>
</evidence>
<dbReference type="Proteomes" id="UP001153069">
    <property type="component" value="Unassembled WGS sequence"/>
</dbReference>